<organism evidence="4 5">
    <name type="scientific">Mycena albidolilacea</name>
    <dbReference type="NCBI Taxonomy" id="1033008"/>
    <lineage>
        <taxon>Eukaryota</taxon>
        <taxon>Fungi</taxon>
        <taxon>Dikarya</taxon>
        <taxon>Basidiomycota</taxon>
        <taxon>Agaricomycotina</taxon>
        <taxon>Agaricomycetes</taxon>
        <taxon>Agaricomycetidae</taxon>
        <taxon>Agaricales</taxon>
        <taxon>Marasmiineae</taxon>
        <taxon>Mycenaceae</taxon>
        <taxon>Mycena</taxon>
    </lineage>
</organism>
<keyword evidence="1" id="KW-0547">Nucleotide-binding</keyword>
<protein>
    <submittedName>
        <fullName evidence="4">Kinase-like protein</fullName>
    </submittedName>
</protein>
<keyword evidence="4" id="KW-0418">Kinase</keyword>
<dbReference type="Gene3D" id="1.10.510.10">
    <property type="entry name" value="Transferase(Phosphotransferase) domain 1"/>
    <property type="match status" value="1"/>
</dbReference>
<name>A0AAD6Z8T1_9AGAR</name>
<dbReference type="InterPro" id="IPR001245">
    <property type="entry name" value="Ser-Thr/Tyr_kinase_cat_dom"/>
</dbReference>
<comment type="caution">
    <text evidence="4">The sequence shown here is derived from an EMBL/GenBank/DDBJ whole genome shotgun (WGS) entry which is preliminary data.</text>
</comment>
<keyword evidence="2" id="KW-0067">ATP-binding</keyword>
<evidence type="ECO:0000256" key="2">
    <source>
        <dbReference type="ARBA" id="ARBA00022840"/>
    </source>
</evidence>
<dbReference type="AlphaFoldDB" id="A0AAD6Z8T1"/>
<proteinExistence type="predicted"/>
<dbReference type="PRINTS" id="PR00109">
    <property type="entry name" value="TYRKINASE"/>
</dbReference>
<feature type="domain" description="Protein kinase" evidence="3">
    <location>
        <begin position="1"/>
        <end position="187"/>
    </location>
</feature>
<dbReference type="InterPro" id="IPR000719">
    <property type="entry name" value="Prot_kinase_dom"/>
</dbReference>
<feature type="non-terminal residue" evidence="4">
    <location>
        <position position="214"/>
    </location>
</feature>
<gene>
    <name evidence="4" type="ORF">DFH08DRAFT_756557</name>
</gene>
<dbReference type="GO" id="GO:0005524">
    <property type="term" value="F:ATP binding"/>
    <property type="evidence" value="ECO:0007669"/>
    <property type="project" value="UniProtKB-KW"/>
</dbReference>
<dbReference type="PANTHER" id="PTHR44329">
    <property type="entry name" value="SERINE/THREONINE-PROTEIN KINASE TNNI3K-RELATED"/>
    <property type="match status" value="1"/>
</dbReference>
<dbReference type="Proteomes" id="UP001218218">
    <property type="component" value="Unassembled WGS sequence"/>
</dbReference>
<evidence type="ECO:0000313" key="4">
    <source>
        <dbReference type="EMBL" id="KAJ7311651.1"/>
    </source>
</evidence>
<keyword evidence="4" id="KW-0808">Transferase</keyword>
<dbReference type="EMBL" id="JARIHO010000074">
    <property type="protein sequence ID" value="KAJ7311651.1"/>
    <property type="molecule type" value="Genomic_DNA"/>
</dbReference>
<dbReference type="SMART" id="SM00220">
    <property type="entry name" value="S_TKc"/>
    <property type="match status" value="1"/>
</dbReference>
<accession>A0AAD6Z8T1</accession>
<sequence>MPYLAHGNASEFLQKYPEQSPLPIATDAARGLLYLHSKDIVHGDLKAANILIDNAGTAVLCDFGLSRIKADMTSRTPQREIVTLGPGSRNWMSPELLRGALPRKSSDIYALGMTIYELFSKEVPLGHILPQDLRSLVVGEDLRPDILGIDDKPVMPPNLWAVTVKAWAKNPVERPTASTLCDMLVQLGGALKKVAPPTWRLFASGNHTSQEFPS</sequence>
<dbReference type="GO" id="GO:0004674">
    <property type="term" value="F:protein serine/threonine kinase activity"/>
    <property type="evidence" value="ECO:0007669"/>
    <property type="project" value="TreeGrafter"/>
</dbReference>
<dbReference type="SUPFAM" id="SSF56112">
    <property type="entry name" value="Protein kinase-like (PK-like)"/>
    <property type="match status" value="1"/>
</dbReference>
<evidence type="ECO:0000259" key="3">
    <source>
        <dbReference type="PROSITE" id="PS50011"/>
    </source>
</evidence>
<dbReference type="PROSITE" id="PS00108">
    <property type="entry name" value="PROTEIN_KINASE_ST"/>
    <property type="match status" value="1"/>
</dbReference>
<dbReference type="Pfam" id="PF07714">
    <property type="entry name" value="PK_Tyr_Ser-Thr"/>
    <property type="match status" value="1"/>
</dbReference>
<dbReference type="PROSITE" id="PS50011">
    <property type="entry name" value="PROTEIN_KINASE_DOM"/>
    <property type="match status" value="1"/>
</dbReference>
<evidence type="ECO:0000256" key="1">
    <source>
        <dbReference type="ARBA" id="ARBA00022741"/>
    </source>
</evidence>
<reference evidence="4" key="1">
    <citation type="submission" date="2023-03" db="EMBL/GenBank/DDBJ databases">
        <title>Massive genome expansion in bonnet fungi (Mycena s.s.) driven by repeated elements and novel gene families across ecological guilds.</title>
        <authorList>
            <consortium name="Lawrence Berkeley National Laboratory"/>
            <person name="Harder C.B."/>
            <person name="Miyauchi S."/>
            <person name="Viragh M."/>
            <person name="Kuo A."/>
            <person name="Thoen E."/>
            <person name="Andreopoulos B."/>
            <person name="Lu D."/>
            <person name="Skrede I."/>
            <person name="Drula E."/>
            <person name="Henrissat B."/>
            <person name="Morin E."/>
            <person name="Kohler A."/>
            <person name="Barry K."/>
            <person name="LaButti K."/>
            <person name="Morin E."/>
            <person name="Salamov A."/>
            <person name="Lipzen A."/>
            <person name="Mereny Z."/>
            <person name="Hegedus B."/>
            <person name="Baldrian P."/>
            <person name="Stursova M."/>
            <person name="Weitz H."/>
            <person name="Taylor A."/>
            <person name="Grigoriev I.V."/>
            <person name="Nagy L.G."/>
            <person name="Martin F."/>
            <person name="Kauserud H."/>
        </authorList>
    </citation>
    <scope>NUCLEOTIDE SEQUENCE</scope>
    <source>
        <strain evidence="4">CBHHK002</strain>
    </source>
</reference>
<keyword evidence="5" id="KW-1185">Reference proteome</keyword>
<dbReference type="PANTHER" id="PTHR44329:SF298">
    <property type="entry name" value="MIXED LINEAGE KINASE DOMAIN-LIKE PROTEIN"/>
    <property type="match status" value="1"/>
</dbReference>
<dbReference type="InterPro" id="IPR008271">
    <property type="entry name" value="Ser/Thr_kinase_AS"/>
</dbReference>
<evidence type="ECO:0000313" key="5">
    <source>
        <dbReference type="Proteomes" id="UP001218218"/>
    </source>
</evidence>
<dbReference type="InterPro" id="IPR011009">
    <property type="entry name" value="Kinase-like_dom_sf"/>
</dbReference>
<dbReference type="InterPro" id="IPR051681">
    <property type="entry name" value="Ser/Thr_Kinases-Pseudokinases"/>
</dbReference>